<dbReference type="Proteomes" id="UP000680206">
    <property type="component" value="Unassembled WGS sequence"/>
</dbReference>
<evidence type="ECO:0000313" key="3">
    <source>
        <dbReference type="Proteomes" id="UP000680206"/>
    </source>
</evidence>
<keyword evidence="1" id="KW-0812">Transmembrane</keyword>
<gene>
    <name evidence="2" type="ORF">J4709_26585</name>
</gene>
<evidence type="ECO:0008006" key="4">
    <source>
        <dbReference type="Google" id="ProtNLM"/>
    </source>
</evidence>
<dbReference type="EMBL" id="JAGEPF010000016">
    <property type="protein sequence ID" value="MBO2461156.1"/>
    <property type="molecule type" value="Genomic_DNA"/>
</dbReference>
<keyword evidence="1" id="KW-1133">Transmembrane helix</keyword>
<evidence type="ECO:0000256" key="1">
    <source>
        <dbReference type="SAM" id="Phobius"/>
    </source>
</evidence>
<name>A0ABS3RWM1_9ACTN</name>
<protein>
    <recommendedName>
        <fullName evidence="4">Phage head morphogenesis domain-containing protein</fullName>
    </recommendedName>
</protein>
<keyword evidence="3" id="KW-1185">Reference proteome</keyword>
<evidence type="ECO:0000313" key="2">
    <source>
        <dbReference type="EMBL" id="MBO2461156.1"/>
    </source>
</evidence>
<reference evidence="2 3" key="1">
    <citation type="submission" date="2021-03" db="EMBL/GenBank/DDBJ databases">
        <title>Actinomadura violae sp. nov., isolated from lichen in Thailand.</title>
        <authorList>
            <person name="Kanchanasin P."/>
            <person name="Saeng-In P."/>
            <person name="Phongsopitanun W."/>
            <person name="Yuki M."/>
            <person name="Kudo T."/>
            <person name="Ohkuma M."/>
            <person name="Tanasupawat S."/>
        </authorList>
    </citation>
    <scope>NUCLEOTIDE SEQUENCE [LARGE SCALE GENOMIC DNA]</scope>
    <source>
        <strain evidence="2 3">LCR2-06</strain>
    </source>
</reference>
<keyword evidence="1" id="KW-0472">Membrane</keyword>
<dbReference type="RefSeq" id="WP_208244517.1">
    <property type="nucleotide sequence ID" value="NZ_JAGEPF010000016.1"/>
</dbReference>
<feature type="transmembrane region" description="Helical" evidence="1">
    <location>
        <begin position="15"/>
        <end position="36"/>
    </location>
</feature>
<comment type="caution">
    <text evidence="2">The sequence shown here is derived from an EMBL/GenBank/DDBJ whole genome shotgun (WGS) entry which is preliminary data.</text>
</comment>
<proteinExistence type="predicted"/>
<sequence length="205" mass="22756">MEHQNPEPSRRDRKVVEAAASVLAAGLTAAAAAAALRRALKPLRLAAAAIRAAADLARRIPADRRPRAAGPTAQQNRRDSHHYRAWYLVNAARRIHTAIRARGENETVAAAVRNALRPEMRYLRQHLAAQQNRRRAAADADRMAAIYGDRLGWWSAQDGSTTSECRHAHGRDYLVSRPPRMGLPGAVHPHCRCRSVRPWGTRLLT</sequence>
<organism evidence="2 3">
    <name type="scientific">Actinomadura violacea</name>
    <dbReference type="NCBI Taxonomy" id="2819934"/>
    <lineage>
        <taxon>Bacteria</taxon>
        <taxon>Bacillati</taxon>
        <taxon>Actinomycetota</taxon>
        <taxon>Actinomycetes</taxon>
        <taxon>Streptosporangiales</taxon>
        <taxon>Thermomonosporaceae</taxon>
        <taxon>Actinomadura</taxon>
    </lineage>
</organism>
<accession>A0ABS3RWM1</accession>